<dbReference type="Proteomes" id="UP000554965">
    <property type="component" value="Unassembled WGS sequence"/>
</dbReference>
<dbReference type="InterPro" id="IPR000030">
    <property type="entry name" value="PPE_dom"/>
</dbReference>
<gene>
    <name evidence="3" type="ORF">MSIMFB_03697</name>
</gene>
<feature type="domain" description="PPE" evidence="2">
    <location>
        <begin position="3"/>
        <end position="165"/>
    </location>
</feature>
<comment type="similarity">
    <text evidence="1">Belongs to the mycobacterial PPE family.</text>
</comment>
<organism evidence="3 4">
    <name type="scientific">Mycobacterium simulans</name>
    <dbReference type="NCBI Taxonomy" id="627089"/>
    <lineage>
        <taxon>Bacteria</taxon>
        <taxon>Bacillati</taxon>
        <taxon>Actinomycetota</taxon>
        <taxon>Actinomycetes</taxon>
        <taxon>Mycobacteriales</taxon>
        <taxon>Mycobacteriaceae</taxon>
        <taxon>Mycobacterium</taxon>
    </lineage>
</organism>
<dbReference type="Pfam" id="PF01469">
    <property type="entry name" value="Pentapeptide_2"/>
    <property type="match status" value="4"/>
</dbReference>
<proteinExistence type="inferred from homology"/>
<evidence type="ECO:0000313" key="4">
    <source>
        <dbReference type="Proteomes" id="UP000554965"/>
    </source>
</evidence>
<dbReference type="GO" id="GO:0052572">
    <property type="term" value="P:response to host immune response"/>
    <property type="evidence" value="ECO:0007669"/>
    <property type="project" value="TreeGrafter"/>
</dbReference>
<evidence type="ECO:0000313" key="3">
    <source>
        <dbReference type="EMBL" id="SOJ56224.1"/>
    </source>
</evidence>
<comment type="caution">
    <text evidence="3">The sequence shown here is derived from an EMBL/GenBank/DDBJ whole genome shotgun (WGS) entry which is preliminary data.</text>
</comment>
<evidence type="ECO:0000256" key="1">
    <source>
        <dbReference type="ARBA" id="ARBA00010652"/>
    </source>
</evidence>
<keyword evidence="4" id="KW-1185">Reference proteome</keyword>
<protein>
    <submittedName>
        <fullName evidence="3">PPE family protein PPE34</fullName>
    </submittedName>
</protein>
<dbReference type="Gene3D" id="1.20.1260.20">
    <property type="entry name" value="PPE superfamily"/>
    <property type="match status" value="1"/>
</dbReference>
<dbReference type="FunFam" id="1.20.1260.20:FF:000001">
    <property type="entry name" value="PPE family protein PPE41"/>
    <property type="match status" value="1"/>
</dbReference>
<dbReference type="SUPFAM" id="SSF140459">
    <property type="entry name" value="PE/PPE dimer-like"/>
    <property type="match status" value="1"/>
</dbReference>
<dbReference type="RefSeq" id="WP_186243872.1">
    <property type="nucleotide sequence ID" value="NZ_OCTY01000002.1"/>
</dbReference>
<dbReference type="Pfam" id="PF00823">
    <property type="entry name" value="PPE"/>
    <property type="match status" value="1"/>
</dbReference>
<evidence type="ECO:0000259" key="2">
    <source>
        <dbReference type="Pfam" id="PF00823"/>
    </source>
</evidence>
<sequence>MSFFVLPPEVNSALMKAGAGSGPLLAAAEAWDGLAAELGAAATSFGSVTSGLVGGSWQGASAAAMAAAAAPYAGWLNAAATSAEAAAGQARAVVGAFEAALAATVDPFVIAANRSELVSLALSNLFGQNTAAIAAAEAEYELMWAQDVAAMAGYHLDASAVVSALQAFSQPVQSLAGLGGLSATANSVTTAGQQFLANLGVANLGGGNIGLDNAGSNNFSFGNTGVGYLGLHSSGIGNIGLFNPGIYGSGISHWGQASTGFLNGAFVNRAFLSTGSAAAVDIFGFPIPLPNVNFDIFPITLPLDLNLNGGIGPITIQPIQILPTIPLNFNQTFMLGPLTVPPIQVPPIPLGGITIPIDVGPLTISPITLIPAVNIPNQTINLPGFDLAPGGIKVPNLLNPSPIFAPIVIHLNVNPITLNLGLSTPGVTLFPGGLSIPDNPIHLDVGASAGTGGFTIPGFSLPLQAIPLTISIAGQIDGFSTPAITIDTIPTHLHAKVSADQVVPIFPLPTIPLHIDIDGSVGPVNVHPISVPAAHASITNATVSVGSFTIPQITIPHIPLNVAGTVGLGQNTISAMNILDPLTITAQLGIGPITGPFVDVPGISRTFGTGNPAPANLDIKPFTVSLGLTPSGSEILNLGTTALAIPNIDIPAQTPLTLDLVGGLDPITLFPGGLTFPVNSVSLTNFSVGSNPFIIFPNGFRVDQFPFNIHSTVLSPTPGTTGSIGPIHIPAVPAIPPIHVGGTGSVNLNLGFPDIPTPAINMGLFGNLNYSFVTSQPINISPFGATGSLSINKIDVAINFSKIDVAFNAPVVLLGISGPIAPFSITQSISGMTVPLDFTTGPITIAPLSLGGSIPIEFVQEILTPGTVKGITHTQSIPLNFALDTELLSIPETTIPAIPIGGTTTVSGVGLLNAVAANLVNAGSQLNTAANAGVAWLNHQLMNAGPGNTGIYNLGNGNLGDLNFGDGNIGSYNLGGGNIGVANIGWANSALGTLMGHNLGFGNTGSGNIGFGNTGSGNIGIGNTGNGNMGIGLTGDNLNGFGGWNSGTGNVGLFNSGTGNWGLFNSGSHNNGIANSGQANIGLFNAGTFNTGVANAGSHNMGILNAGKFNTGAYNPGNANIGVFNSGHSNMGIANTGNGNTGVFISGNHSTGVLWTSDNQGPFGAGLGINILDINQNLGPIHIDPIHVAGLPININETFNIGPFTIPQIDVPAIPLDIHQSFTLPAITLFEGINIPAQTNTIPFNLPAGTASTLQLPVIKLTGTTHFGGFFDFGPSDYFIGQSSNPTSTTGQPTTGLTINFGASGARTGSVALNIPAINIPKIATSPLPLTIDVQGGIPAFTLFPGGLSIPENPIPVNLVLSGGLQPFTIFPNGYTIDPIPLHLKLDATLLNPIDGIPPSLNLVDFHLSGGMGQVTIPDIPIPTIQLGLNGHLNHGAFTIPSIPIPNIPVHITGNVGLGPIGIPSQTIAAITGNPLATIHFNASQSAGMTISQFVIWTPTNAAWDPATTGPAFIAFGTNWGSGLFPLPQGPLIFGGSTQNPFTVTVKGGSLPFNTPAILIDKIPLTFDVPGGVDAFTLFPNKLTFPANNLVDLNLSAGSGAFTIPARTIQAIPAELHAIVKLATPDSLLPPYKLLYVTATGGVGPAVFPSFHIPSIPLGLNLDGGIGPITIPSISTPEIHLGLDPTADLGPITVQPFTINPFRLNLGIDVSDITSTASTSDFAFRVSGIGGAIINLGSTSASHLPGFSIEPFNLQTPPGGFPGLTIPVDPIHIGLPLSVTIPSLTFPGLTIPRIPLGIGLSGALPAFDLPSITINRIPINLSGPLTLL</sequence>
<dbReference type="PANTHER" id="PTHR46766">
    <property type="entry name" value="GLUTAMINE-RICH PROTEIN 2"/>
    <property type="match status" value="1"/>
</dbReference>
<name>A0A7Z7IMB5_9MYCO</name>
<dbReference type="InterPro" id="IPR038332">
    <property type="entry name" value="PPE_sf"/>
</dbReference>
<dbReference type="PANTHER" id="PTHR46766:SF1">
    <property type="entry name" value="GLUTAMINE-RICH PROTEIN 2"/>
    <property type="match status" value="1"/>
</dbReference>
<dbReference type="InterPro" id="IPR002989">
    <property type="entry name" value="Mycobac_pentapep"/>
</dbReference>
<dbReference type="EMBL" id="OCTY01000002">
    <property type="protein sequence ID" value="SOJ56224.1"/>
    <property type="molecule type" value="Genomic_DNA"/>
</dbReference>
<reference evidence="3 4" key="1">
    <citation type="submission" date="2017-10" db="EMBL/GenBank/DDBJ databases">
        <authorList>
            <consortium name="Urmite Genomes"/>
        </authorList>
    </citation>
    <scope>NUCLEOTIDE SEQUENCE [LARGE SCALE GENOMIC DNA]</scope>
    <source>
        <strain evidence="3 4">FB-527</strain>
    </source>
</reference>
<accession>A0A7Z7IMB5</accession>